<dbReference type="InterPro" id="IPR000836">
    <property type="entry name" value="PRTase_dom"/>
</dbReference>
<sequence length="229" mass="26280">MHKVNFILNGLLDLFFPNACEICGNALNHTEKYICFPCKYNLPYVNRHPKHVESLQKIFWGRIDIEKVYSVLNYQKGNHTQKILHAIKYKNKTKLGRHMGKIMGNQLKKAEKFDCIIPIPLHPKKQRIRGFNQSLILAEGIAETLPIPIITNQIERVKINKSQTQFSKYDRWDNVKQIFLLKNPSLLRNKHVLIVDDVLTTGATIESCAAEIYAKTACKISVATLAARV</sequence>
<organism evidence="3 4">
    <name type="scientific">Putridiphycobacter roseus</name>
    <dbReference type="NCBI Taxonomy" id="2219161"/>
    <lineage>
        <taxon>Bacteria</taxon>
        <taxon>Pseudomonadati</taxon>
        <taxon>Bacteroidota</taxon>
        <taxon>Flavobacteriia</taxon>
        <taxon>Flavobacteriales</taxon>
        <taxon>Crocinitomicaceae</taxon>
        <taxon>Putridiphycobacter</taxon>
    </lineage>
</organism>
<dbReference type="PANTHER" id="PTHR47505">
    <property type="entry name" value="DNA UTILIZATION PROTEIN YHGH"/>
    <property type="match status" value="1"/>
</dbReference>
<dbReference type="InterPro" id="IPR051910">
    <property type="entry name" value="ComF/GntX_DNA_util-trans"/>
</dbReference>
<dbReference type="InterPro" id="IPR029057">
    <property type="entry name" value="PRTase-like"/>
</dbReference>
<dbReference type="CDD" id="cd06223">
    <property type="entry name" value="PRTases_typeI"/>
    <property type="match status" value="1"/>
</dbReference>
<feature type="domain" description="Phosphoribosyltransferase" evidence="2">
    <location>
        <begin position="134"/>
        <end position="228"/>
    </location>
</feature>
<evidence type="ECO:0000256" key="1">
    <source>
        <dbReference type="ARBA" id="ARBA00008007"/>
    </source>
</evidence>
<dbReference type="SUPFAM" id="SSF53271">
    <property type="entry name" value="PRTase-like"/>
    <property type="match status" value="1"/>
</dbReference>
<keyword evidence="4" id="KW-1185">Reference proteome</keyword>
<accession>A0A2W1MXX3</accession>
<dbReference type="Pfam" id="PF00156">
    <property type="entry name" value="Pribosyltran"/>
    <property type="match status" value="1"/>
</dbReference>
<dbReference type="OrthoDB" id="9779910at2"/>
<dbReference type="EMBL" id="QKSB01000007">
    <property type="protein sequence ID" value="PZE16677.1"/>
    <property type="molecule type" value="Genomic_DNA"/>
</dbReference>
<dbReference type="PANTHER" id="PTHR47505:SF1">
    <property type="entry name" value="DNA UTILIZATION PROTEIN YHGH"/>
    <property type="match status" value="1"/>
</dbReference>
<evidence type="ECO:0000259" key="2">
    <source>
        <dbReference type="Pfam" id="PF00156"/>
    </source>
</evidence>
<proteinExistence type="inferred from homology"/>
<reference evidence="3 4" key="1">
    <citation type="submission" date="2018-06" db="EMBL/GenBank/DDBJ databases">
        <title>The draft genome sequence of Crocinitomix sp. SM1701.</title>
        <authorList>
            <person name="Zhang X."/>
        </authorList>
    </citation>
    <scope>NUCLEOTIDE SEQUENCE [LARGE SCALE GENOMIC DNA]</scope>
    <source>
        <strain evidence="3 4">SM1701</strain>
    </source>
</reference>
<comment type="similarity">
    <text evidence="1">Belongs to the ComF/GntX family.</text>
</comment>
<name>A0A2W1MXX3_9FLAO</name>
<comment type="caution">
    <text evidence="3">The sequence shown here is derived from an EMBL/GenBank/DDBJ whole genome shotgun (WGS) entry which is preliminary data.</text>
</comment>
<dbReference type="Gene3D" id="3.40.50.2020">
    <property type="match status" value="1"/>
</dbReference>
<evidence type="ECO:0000313" key="4">
    <source>
        <dbReference type="Proteomes" id="UP000249248"/>
    </source>
</evidence>
<dbReference type="AlphaFoldDB" id="A0A2W1MXX3"/>
<gene>
    <name evidence="3" type="ORF">DNU06_12545</name>
</gene>
<protein>
    <submittedName>
        <fullName evidence="3">ComF family protein</fullName>
    </submittedName>
</protein>
<dbReference type="RefSeq" id="WP_111063715.1">
    <property type="nucleotide sequence ID" value="NZ_JBHUCU010000017.1"/>
</dbReference>
<dbReference type="Proteomes" id="UP000249248">
    <property type="component" value="Unassembled WGS sequence"/>
</dbReference>
<evidence type="ECO:0000313" key="3">
    <source>
        <dbReference type="EMBL" id="PZE16677.1"/>
    </source>
</evidence>